<accession>A0A9W9DTD2</accession>
<keyword evidence="1" id="KW-0812">Transmembrane</keyword>
<protein>
    <submittedName>
        <fullName evidence="2">Uncharacterized protein</fullName>
    </submittedName>
</protein>
<keyword evidence="1" id="KW-0472">Membrane</keyword>
<dbReference type="EMBL" id="JAOTPV010000004">
    <property type="protein sequence ID" value="KAJ4483410.1"/>
    <property type="molecule type" value="Genomic_DNA"/>
</dbReference>
<feature type="transmembrane region" description="Helical" evidence="1">
    <location>
        <begin position="103"/>
        <end position="126"/>
    </location>
</feature>
<comment type="caution">
    <text evidence="2">The sequence shown here is derived from an EMBL/GenBank/DDBJ whole genome shotgun (WGS) entry which is preliminary data.</text>
</comment>
<name>A0A9W9DTD2_9AGAR</name>
<evidence type="ECO:0000256" key="1">
    <source>
        <dbReference type="SAM" id="Phobius"/>
    </source>
</evidence>
<dbReference type="AlphaFoldDB" id="A0A9W9DTD2"/>
<reference evidence="2" key="1">
    <citation type="submission" date="2022-08" db="EMBL/GenBank/DDBJ databases">
        <title>A Global Phylogenomic Analysis of the Shiitake Genus Lentinula.</title>
        <authorList>
            <consortium name="DOE Joint Genome Institute"/>
            <person name="Sierra-Patev S."/>
            <person name="Min B."/>
            <person name="Naranjo-Ortiz M."/>
            <person name="Looney B."/>
            <person name="Konkel Z."/>
            <person name="Slot J.C."/>
            <person name="Sakamoto Y."/>
            <person name="Steenwyk J.L."/>
            <person name="Rokas A."/>
            <person name="Carro J."/>
            <person name="Camarero S."/>
            <person name="Ferreira P."/>
            <person name="Molpeceres G."/>
            <person name="Ruiz-Duenas F.J."/>
            <person name="Serrano A."/>
            <person name="Henrissat B."/>
            <person name="Drula E."/>
            <person name="Hughes K.W."/>
            <person name="Mata J.L."/>
            <person name="Ishikawa N.K."/>
            <person name="Vargas-Isla R."/>
            <person name="Ushijima S."/>
            <person name="Smith C.A."/>
            <person name="Ahrendt S."/>
            <person name="Andreopoulos W."/>
            <person name="He G."/>
            <person name="Labutti K."/>
            <person name="Lipzen A."/>
            <person name="Ng V."/>
            <person name="Riley R."/>
            <person name="Sandor L."/>
            <person name="Barry K."/>
            <person name="Martinez A.T."/>
            <person name="Xiao Y."/>
            <person name="Gibbons J.G."/>
            <person name="Terashima K."/>
            <person name="Grigoriev I.V."/>
            <person name="Hibbett D.S."/>
        </authorList>
    </citation>
    <scope>NUCLEOTIDE SEQUENCE</scope>
    <source>
        <strain evidence="2">JLM2183</strain>
    </source>
</reference>
<feature type="transmembrane region" description="Helical" evidence="1">
    <location>
        <begin position="138"/>
        <end position="155"/>
    </location>
</feature>
<evidence type="ECO:0000313" key="2">
    <source>
        <dbReference type="EMBL" id="KAJ4483410.1"/>
    </source>
</evidence>
<gene>
    <name evidence="2" type="ORF">J3R30DRAFT_1776509</name>
</gene>
<sequence>MCPTYSGRTTISVPTSIRSLQKSYFFLQSMPTLLSPAPTYRTHSLAGSLNSVTSADALPSKFAISRITSWLSCRGCPRSLTTNPKNLPILARRGLLQRPAEHPLFITLIVFAAVVFPLLCLYGLRLYARGKRAREREIFESVLIVAPLVAQILYLQKRRKSHPHYLSLVGNDQLHVSKVWELQAPDLVSLLLGLVRSSQCMYYFT</sequence>
<evidence type="ECO:0000313" key="3">
    <source>
        <dbReference type="Proteomes" id="UP001150266"/>
    </source>
</evidence>
<dbReference type="OrthoDB" id="2994659at2759"/>
<keyword evidence="1" id="KW-1133">Transmembrane helix</keyword>
<proteinExistence type="predicted"/>
<keyword evidence="3" id="KW-1185">Reference proteome</keyword>
<organism evidence="2 3">
    <name type="scientific">Lentinula aciculospora</name>
    <dbReference type="NCBI Taxonomy" id="153920"/>
    <lineage>
        <taxon>Eukaryota</taxon>
        <taxon>Fungi</taxon>
        <taxon>Dikarya</taxon>
        <taxon>Basidiomycota</taxon>
        <taxon>Agaricomycotina</taxon>
        <taxon>Agaricomycetes</taxon>
        <taxon>Agaricomycetidae</taxon>
        <taxon>Agaricales</taxon>
        <taxon>Marasmiineae</taxon>
        <taxon>Omphalotaceae</taxon>
        <taxon>Lentinula</taxon>
    </lineage>
</organism>
<dbReference type="Proteomes" id="UP001150266">
    <property type="component" value="Unassembled WGS sequence"/>
</dbReference>